<evidence type="ECO:0000313" key="3">
    <source>
        <dbReference type="Proteomes" id="UP001628091"/>
    </source>
</evidence>
<evidence type="ECO:0000313" key="2">
    <source>
        <dbReference type="EMBL" id="GAB1582389.1"/>
    </source>
</evidence>
<accession>A0ABQ0H0E2</accession>
<dbReference type="RefSeq" id="WP_407865031.1">
    <property type="nucleotide sequence ID" value="NZ_BAAFZP010000001.1"/>
</dbReference>
<dbReference type="InterPro" id="IPR010607">
    <property type="entry name" value="DUF1194"/>
</dbReference>
<comment type="caution">
    <text evidence="2">The sequence shown here is derived from an EMBL/GenBank/DDBJ whole genome shotgun (WGS) entry which is preliminary data.</text>
</comment>
<protein>
    <submittedName>
        <fullName evidence="2">DUF1194 domain-containing protein</fullName>
    </submittedName>
</protein>
<dbReference type="InterPro" id="IPR036465">
    <property type="entry name" value="vWFA_dom_sf"/>
</dbReference>
<reference evidence="2 3" key="1">
    <citation type="submission" date="2024-10" db="EMBL/GenBank/DDBJ databases">
        <title>Isolation, draft genome sequencing and identification of Phyllobacterium sp. NSA23, isolated from leaf soil.</title>
        <authorList>
            <person name="Akita H."/>
        </authorList>
    </citation>
    <scope>NUCLEOTIDE SEQUENCE [LARGE SCALE GENOMIC DNA]</scope>
    <source>
        <strain evidence="2 3">NSA23</strain>
    </source>
</reference>
<name>A0ABQ0H0E2_9HYPH</name>
<dbReference type="SUPFAM" id="SSF53300">
    <property type="entry name" value="vWA-like"/>
    <property type="match status" value="1"/>
</dbReference>
<organism evidence="2 3">
    <name type="scientific">Phyllobacterium phragmitis</name>
    <dbReference type="NCBI Taxonomy" id="2670329"/>
    <lineage>
        <taxon>Bacteria</taxon>
        <taxon>Pseudomonadati</taxon>
        <taxon>Pseudomonadota</taxon>
        <taxon>Alphaproteobacteria</taxon>
        <taxon>Hyphomicrobiales</taxon>
        <taxon>Phyllobacteriaceae</taxon>
        <taxon>Phyllobacterium</taxon>
    </lineage>
</organism>
<sequence>MGLRTIHALIMMVALTASVPARAQNGAPADRLPVDVELVLAVDASRSMEPFEQKIQRDGYVAALRHPQVIKAILEGLHGRVAITYIEWAGFGFHRVIIPWTLVDSRQAAEKLAAALDQPVPPPQSRTSISAAIDFSAGLFDQSGFKGQRRIIDISGDGPNNHGRPVVDARADAMEMGITINGLPLMTRGSLFSGWDVKDLDQYYGNCVIGGPGAFMIPVTSWEQFPEAVRRKLMLELAGDPAASGAMQADNAGDPPVLKVQAKPSYDCMSGERVWQQRMDDWEWR</sequence>
<keyword evidence="1" id="KW-0732">Signal</keyword>
<proteinExistence type="predicted"/>
<dbReference type="EMBL" id="BAAFZP010000001">
    <property type="protein sequence ID" value="GAB1582389.1"/>
    <property type="molecule type" value="Genomic_DNA"/>
</dbReference>
<dbReference type="Proteomes" id="UP001628091">
    <property type="component" value="Unassembled WGS sequence"/>
</dbReference>
<evidence type="ECO:0000256" key="1">
    <source>
        <dbReference type="SAM" id="SignalP"/>
    </source>
</evidence>
<feature type="signal peptide" evidence="1">
    <location>
        <begin position="1"/>
        <end position="23"/>
    </location>
</feature>
<gene>
    <name evidence="2" type="ORF">PPNSA23_23320</name>
</gene>
<dbReference type="Gene3D" id="3.40.50.410">
    <property type="entry name" value="von Willebrand factor, type A domain"/>
    <property type="match status" value="1"/>
</dbReference>
<dbReference type="CDD" id="cd00198">
    <property type="entry name" value="vWFA"/>
    <property type="match status" value="1"/>
</dbReference>
<keyword evidence="3" id="KW-1185">Reference proteome</keyword>
<dbReference type="Pfam" id="PF06707">
    <property type="entry name" value="DUF1194"/>
    <property type="match status" value="1"/>
</dbReference>
<feature type="chain" id="PRO_5046341994" evidence="1">
    <location>
        <begin position="24"/>
        <end position="285"/>
    </location>
</feature>